<evidence type="ECO:0000256" key="1">
    <source>
        <dbReference type="ARBA" id="ARBA00022603"/>
    </source>
</evidence>
<dbReference type="SUPFAM" id="SSF46785">
    <property type="entry name" value="Winged helix' DNA-binding domain"/>
    <property type="match status" value="1"/>
</dbReference>
<feature type="domain" description="O-methyltransferase dimerisation" evidence="6">
    <location>
        <begin position="15"/>
        <end position="91"/>
    </location>
</feature>
<dbReference type="Gene3D" id="1.10.10.10">
    <property type="entry name" value="Winged helix-like DNA-binding domain superfamily/Winged helix DNA-binding domain"/>
    <property type="match status" value="1"/>
</dbReference>
<dbReference type="RefSeq" id="WP_173267422.1">
    <property type="nucleotide sequence ID" value="NZ_BLLG01000030.1"/>
</dbReference>
<comment type="caution">
    <text evidence="7">The sequence shown here is derived from an EMBL/GenBank/DDBJ whole genome shotgun (WGS) entry which is preliminary data.</text>
</comment>
<keyword evidence="2 7" id="KW-0808">Transferase</keyword>
<dbReference type="Gene3D" id="3.40.50.150">
    <property type="entry name" value="Vaccinia Virus protein VP39"/>
    <property type="match status" value="1"/>
</dbReference>
<dbReference type="PROSITE" id="PS51683">
    <property type="entry name" value="SAM_OMT_II"/>
    <property type="match status" value="1"/>
</dbReference>
<evidence type="ECO:0000313" key="7">
    <source>
        <dbReference type="EMBL" id="GFH39426.1"/>
    </source>
</evidence>
<dbReference type="AlphaFoldDB" id="A0A6A0B2W5"/>
<dbReference type="SUPFAM" id="SSF53335">
    <property type="entry name" value="S-adenosyl-L-methionine-dependent methyltransferases"/>
    <property type="match status" value="1"/>
</dbReference>
<dbReference type="InterPro" id="IPR036388">
    <property type="entry name" value="WH-like_DNA-bd_sf"/>
</dbReference>
<dbReference type="GO" id="GO:0046983">
    <property type="term" value="F:protein dimerization activity"/>
    <property type="evidence" value="ECO:0007669"/>
    <property type="project" value="InterPro"/>
</dbReference>
<organism evidence="7 8">
    <name type="scientific">Streptomyces pacificus</name>
    <dbReference type="NCBI Taxonomy" id="2705029"/>
    <lineage>
        <taxon>Bacteria</taxon>
        <taxon>Bacillati</taxon>
        <taxon>Actinomycetota</taxon>
        <taxon>Actinomycetes</taxon>
        <taxon>Kitasatosporales</taxon>
        <taxon>Streptomycetaceae</taxon>
        <taxon>Streptomyces</taxon>
    </lineage>
</organism>
<sequence length="347" mass="37448">MDETRSRPSQLPLLTLTNGFMSFKTFAAAVELDVFTKLADGRTVTGAEFAELIGLGERPARVLAAALVALELLHKEGDGYRNAPVAEEFLVEGRPYFFGGYLQFYNHAMYPGWQNVVHALRADRPVFLDSDRQDNVFDSAEDRFLMDFFWNAMHAVAGFSAHALGRAYDFSGFRSLLDVGGGSGGFPIELCSQYPSLTATVYELPHVCAIASERIKEAGLESAIGTFAGDFSRDAALPGGHDAILLSQVLHCGDERSNRELLRKCFDALPAGGAVLICELLLNAERTGPAEAALMGMNMLMSHTGGQNYSEAEYTAWLGETGFISPEVVRVEAAGANGAVIAYKPAG</sequence>
<feature type="domain" description="O-methyltransferase C-terminal" evidence="5">
    <location>
        <begin position="145"/>
        <end position="323"/>
    </location>
</feature>
<feature type="active site" description="Proton acceptor" evidence="4">
    <location>
        <position position="251"/>
    </location>
</feature>
<dbReference type="InterPro" id="IPR001077">
    <property type="entry name" value="COMT_C"/>
</dbReference>
<name>A0A6A0B2W5_9ACTN</name>
<evidence type="ECO:0000256" key="4">
    <source>
        <dbReference type="PIRSR" id="PIRSR005739-1"/>
    </source>
</evidence>
<dbReference type="InterPro" id="IPR029063">
    <property type="entry name" value="SAM-dependent_MTases_sf"/>
</dbReference>
<evidence type="ECO:0000259" key="6">
    <source>
        <dbReference type="Pfam" id="PF08100"/>
    </source>
</evidence>
<dbReference type="Pfam" id="PF00891">
    <property type="entry name" value="Methyltransf_2"/>
    <property type="match status" value="1"/>
</dbReference>
<dbReference type="EMBL" id="BLLG01000030">
    <property type="protein sequence ID" value="GFH39426.1"/>
    <property type="molecule type" value="Genomic_DNA"/>
</dbReference>
<accession>A0A6A0B2W5</accession>
<proteinExistence type="predicted"/>
<dbReference type="PIRSF" id="PIRSF005739">
    <property type="entry name" value="O-mtase"/>
    <property type="match status" value="1"/>
</dbReference>
<dbReference type="Proteomes" id="UP000484988">
    <property type="component" value="Unassembled WGS sequence"/>
</dbReference>
<evidence type="ECO:0000256" key="3">
    <source>
        <dbReference type="ARBA" id="ARBA00022691"/>
    </source>
</evidence>
<keyword evidence="8" id="KW-1185">Reference proteome</keyword>
<dbReference type="InterPro" id="IPR036390">
    <property type="entry name" value="WH_DNA-bd_sf"/>
</dbReference>
<dbReference type="Pfam" id="PF08100">
    <property type="entry name" value="Dimerisation"/>
    <property type="match status" value="1"/>
</dbReference>
<reference evidence="7 8" key="1">
    <citation type="submission" date="2020-02" db="EMBL/GenBank/DDBJ databases">
        <title>Whole Genome Shotgun Sequence of Streptomyces sp. strain CWH03.</title>
        <authorList>
            <person name="Dohra H."/>
            <person name="Kodani S."/>
            <person name="Yamamura H."/>
        </authorList>
    </citation>
    <scope>NUCLEOTIDE SEQUENCE [LARGE SCALE GENOMIC DNA]</scope>
    <source>
        <strain evidence="7 8">CWH03</strain>
    </source>
</reference>
<dbReference type="GO" id="GO:0032259">
    <property type="term" value="P:methylation"/>
    <property type="evidence" value="ECO:0007669"/>
    <property type="project" value="UniProtKB-KW"/>
</dbReference>
<evidence type="ECO:0000313" key="8">
    <source>
        <dbReference type="Proteomes" id="UP000484988"/>
    </source>
</evidence>
<evidence type="ECO:0000256" key="2">
    <source>
        <dbReference type="ARBA" id="ARBA00022679"/>
    </source>
</evidence>
<keyword evidence="1 7" id="KW-0489">Methyltransferase</keyword>
<dbReference type="CDD" id="cd02440">
    <property type="entry name" value="AdoMet_MTases"/>
    <property type="match status" value="1"/>
</dbReference>
<dbReference type="GO" id="GO:0008171">
    <property type="term" value="F:O-methyltransferase activity"/>
    <property type="evidence" value="ECO:0007669"/>
    <property type="project" value="InterPro"/>
</dbReference>
<protein>
    <submittedName>
        <fullName evidence="7">Methyltransferase domain-containing protein</fullName>
    </submittedName>
</protein>
<dbReference type="PANTHER" id="PTHR11746">
    <property type="entry name" value="O-METHYLTRANSFERASE"/>
    <property type="match status" value="1"/>
</dbReference>
<dbReference type="InterPro" id="IPR016461">
    <property type="entry name" value="COMT-like"/>
</dbReference>
<keyword evidence="3" id="KW-0949">S-adenosyl-L-methionine</keyword>
<evidence type="ECO:0000259" key="5">
    <source>
        <dbReference type="Pfam" id="PF00891"/>
    </source>
</evidence>
<gene>
    <name evidence="7" type="ORF">SCWH03_56930</name>
</gene>
<dbReference type="InterPro" id="IPR012967">
    <property type="entry name" value="COMT_dimerisation"/>
</dbReference>